<proteinExistence type="predicted"/>
<dbReference type="CDD" id="cd03768">
    <property type="entry name" value="SR_ResInv"/>
    <property type="match status" value="1"/>
</dbReference>
<evidence type="ECO:0000313" key="4">
    <source>
        <dbReference type="EMBL" id="MBB6123242.1"/>
    </source>
</evidence>
<comment type="caution">
    <text evidence="4">The sequence shown here is derived from an EMBL/GenBank/DDBJ whole genome shotgun (WGS) entry which is preliminary data.</text>
</comment>
<dbReference type="SMART" id="SM00857">
    <property type="entry name" value="Resolvase"/>
    <property type="match status" value="1"/>
</dbReference>
<dbReference type="InterPro" id="IPR036162">
    <property type="entry name" value="Resolvase-like_N_sf"/>
</dbReference>
<name>A0A841IYN3_9SPHN</name>
<keyword evidence="5" id="KW-1185">Reference proteome</keyword>
<keyword evidence="1" id="KW-0238">DNA-binding</keyword>
<dbReference type="PANTHER" id="PTHR30461:SF2">
    <property type="entry name" value="SERINE RECOMBINASE PINE-RELATED"/>
    <property type="match status" value="1"/>
</dbReference>
<protein>
    <submittedName>
        <fullName evidence="4">Putative DNA-invertase from lambdoid prophage Rac</fullName>
    </submittedName>
</protein>
<dbReference type="PROSITE" id="PS51736">
    <property type="entry name" value="RECOMBINASES_3"/>
    <property type="match status" value="1"/>
</dbReference>
<dbReference type="InterPro" id="IPR050639">
    <property type="entry name" value="SSR_resolvase"/>
</dbReference>
<accession>A0A841IYN3</accession>
<sequence>MSHRIAYYRVSTTDQSIEAQRAAMGGGFDQEFSDEGVSGGVLAAQRPGFAAMLATLRSGDTLHVYAVDRLGRDAIDVQSTVRDMLIKGITLHVHGIGPIGEGVGEIIIAVLAQMATMERRRIAERTAAGRIAARKALAETGRTHRGKESLGRPYAADKDTVRDWRKTEGASITVTARHFGLSLATVKRYCAVG</sequence>
<reference evidence="4 5" key="1">
    <citation type="submission" date="2020-08" db="EMBL/GenBank/DDBJ databases">
        <title>Genomic Encyclopedia of Type Strains, Phase IV (KMG-IV): sequencing the most valuable type-strain genomes for metagenomic binning, comparative biology and taxonomic classification.</title>
        <authorList>
            <person name="Goeker M."/>
        </authorList>
    </citation>
    <scope>NUCLEOTIDE SEQUENCE [LARGE SCALE GENOMIC DNA]</scope>
    <source>
        <strain evidence="4 5">DSM 102255</strain>
    </source>
</reference>
<keyword evidence="2" id="KW-0233">DNA recombination</keyword>
<evidence type="ECO:0000313" key="5">
    <source>
        <dbReference type="Proteomes" id="UP000552700"/>
    </source>
</evidence>
<dbReference type="InterPro" id="IPR006119">
    <property type="entry name" value="Resolv_N"/>
</dbReference>
<dbReference type="AlphaFoldDB" id="A0A841IYN3"/>
<dbReference type="SUPFAM" id="SSF53041">
    <property type="entry name" value="Resolvase-like"/>
    <property type="match status" value="1"/>
</dbReference>
<dbReference type="EMBL" id="JACIJP010000001">
    <property type="protein sequence ID" value="MBB6123242.1"/>
    <property type="molecule type" value="Genomic_DNA"/>
</dbReference>
<evidence type="ECO:0000259" key="3">
    <source>
        <dbReference type="PROSITE" id="PS51736"/>
    </source>
</evidence>
<dbReference type="GO" id="GO:0000150">
    <property type="term" value="F:DNA strand exchange activity"/>
    <property type="evidence" value="ECO:0007669"/>
    <property type="project" value="InterPro"/>
</dbReference>
<organism evidence="4 5">
    <name type="scientific">Sphingobium subterraneum</name>
    <dbReference type="NCBI Taxonomy" id="627688"/>
    <lineage>
        <taxon>Bacteria</taxon>
        <taxon>Pseudomonadati</taxon>
        <taxon>Pseudomonadota</taxon>
        <taxon>Alphaproteobacteria</taxon>
        <taxon>Sphingomonadales</taxon>
        <taxon>Sphingomonadaceae</taxon>
        <taxon>Sphingobium</taxon>
    </lineage>
</organism>
<gene>
    <name evidence="4" type="ORF">FHS92_000949</name>
</gene>
<feature type="domain" description="Resolvase/invertase-type recombinase catalytic" evidence="3">
    <location>
        <begin position="3"/>
        <end position="137"/>
    </location>
</feature>
<evidence type="ECO:0000256" key="2">
    <source>
        <dbReference type="ARBA" id="ARBA00023172"/>
    </source>
</evidence>
<dbReference type="RefSeq" id="WP_184077988.1">
    <property type="nucleotide sequence ID" value="NZ_JACIJP010000001.1"/>
</dbReference>
<dbReference type="GO" id="GO:0003677">
    <property type="term" value="F:DNA binding"/>
    <property type="evidence" value="ECO:0007669"/>
    <property type="project" value="UniProtKB-KW"/>
</dbReference>
<dbReference type="Pfam" id="PF00239">
    <property type="entry name" value="Resolvase"/>
    <property type="match status" value="1"/>
</dbReference>
<dbReference type="Gene3D" id="3.40.50.1390">
    <property type="entry name" value="Resolvase, N-terminal catalytic domain"/>
    <property type="match status" value="1"/>
</dbReference>
<dbReference type="Proteomes" id="UP000552700">
    <property type="component" value="Unassembled WGS sequence"/>
</dbReference>
<dbReference type="PANTHER" id="PTHR30461">
    <property type="entry name" value="DNA-INVERTASE FROM LAMBDOID PROPHAGE"/>
    <property type="match status" value="1"/>
</dbReference>
<evidence type="ECO:0000256" key="1">
    <source>
        <dbReference type="ARBA" id="ARBA00023125"/>
    </source>
</evidence>